<dbReference type="GO" id="GO:0004851">
    <property type="term" value="F:uroporphyrin-III C-methyltransferase activity"/>
    <property type="evidence" value="ECO:0007669"/>
    <property type="project" value="UniProtKB-EC"/>
</dbReference>
<feature type="transmembrane region" description="Helical" evidence="3">
    <location>
        <begin position="32"/>
        <end position="55"/>
    </location>
</feature>
<keyword evidence="3" id="KW-0472">Membrane</keyword>
<dbReference type="Pfam" id="PF04375">
    <property type="entry name" value="HemX"/>
    <property type="match status" value="1"/>
</dbReference>
<keyword evidence="1" id="KW-0175">Coiled coil</keyword>
<dbReference type="InterPro" id="IPR007470">
    <property type="entry name" value="HemX"/>
</dbReference>
<feature type="coiled-coil region" evidence="1">
    <location>
        <begin position="62"/>
        <end position="114"/>
    </location>
</feature>
<proteinExistence type="predicted"/>
<feature type="region of interest" description="Disordered" evidence="2">
    <location>
        <begin position="1"/>
        <end position="23"/>
    </location>
</feature>
<dbReference type="GO" id="GO:0032259">
    <property type="term" value="P:methylation"/>
    <property type="evidence" value="ECO:0007669"/>
    <property type="project" value="UniProtKB-KW"/>
</dbReference>
<keyword evidence="3" id="KW-0812">Transmembrane</keyword>
<comment type="caution">
    <text evidence="4">The sequence shown here is derived from an EMBL/GenBank/DDBJ whole genome shotgun (WGS) entry which is preliminary data.</text>
</comment>
<sequence length="377" mass="43204">MTDTNTENQNISTTPESEEDVVNKKRKKSSRLLVIIALIFIIILLCIIGYGFYFYKNNVVNNTAYQQKIETLANKLESQVAQQNNQFQQSKSLNDNFKTQIEQLNIQLLDAQNKSKLHSSDMQALQRSVAETNIRHPSDWILSEVEYLINLSGRKLWLEHDLKSTIALLSTADKRIVEIGDPSLNPLRRALLEDINMLEALPQRDVDGVILALSSLERRIDKLTVAGLEVPEIKQAKDKEVSGDVADWETNVDKSWNSFIESFIVISHRDKPVEALLSPEQSWYLKENLRNALSKAEFAVYREQQDIYDLALQNALKLVALYYDMEDKSTQQFYTSVKRLSKQNVSIDYPDQFKSAPLLSSILKQRISKSFTIENAE</sequence>
<dbReference type="EC" id="2.1.1.107" evidence="4"/>
<protein>
    <submittedName>
        <fullName evidence="4">Uroporphyrinogen-III C-methyltransferase</fullName>
        <ecNumber evidence="4">2.1.1.107</ecNumber>
    </submittedName>
</protein>
<evidence type="ECO:0000313" key="4">
    <source>
        <dbReference type="EMBL" id="MEL0660981.1"/>
    </source>
</evidence>
<keyword evidence="5" id="KW-1185">Reference proteome</keyword>
<feature type="compositionally biased region" description="Polar residues" evidence="2">
    <location>
        <begin position="1"/>
        <end position="15"/>
    </location>
</feature>
<evidence type="ECO:0000256" key="1">
    <source>
        <dbReference type="SAM" id="Coils"/>
    </source>
</evidence>
<keyword evidence="3" id="KW-1133">Transmembrane helix</keyword>
<name>A0ABU9HHD7_9GAMM</name>
<gene>
    <name evidence="4" type="ORF">V6255_17765</name>
</gene>
<keyword evidence="4" id="KW-0808">Transferase</keyword>
<reference evidence="4 5" key="1">
    <citation type="submission" date="2024-02" db="EMBL/GenBank/DDBJ databases">
        <title>Bacteria isolated from the canopy kelp, Nereocystis luetkeana.</title>
        <authorList>
            <person name="Pfister C.A."/>
            <person name="Younker I.T."/>
            <person name="Light S.H."/>
        </authorList>
    </citation>
    <scope>NUCLEOTIDE SEQUENCE [LARGE SCALE GENOMIC DNA]</scope>
    <source>
        <strain evidence="4 5">TI.2.07</strain>
    </source>
</reference>
<organism evidence="4 5">
    <name type="scientific">Psychromonas arctica</name>
    <dbReference type="NCBI Taxonomy" id="168275"/>
    <lineage>
        <taxon>Bacteria</taxon>
        <taxon>Pseudomonadati</taxon>
        <taxon>Pseudomonadota</taxon>
        <taxon>Gammaproteobacteria</taxon>
        <taxon>Alteromonadales</taxon>
        <taxon>Psychromonadaceae</taxon>
        <taxon>Psychromonas</taxon>
    </lineage>
</organism>
<evidence type="ECO:0000313" key="5">
    <source>
        <dbReference type="Proteomes" id="UP001366060"/>
    </source>
</evidence>
<dbReference type="PANTHER" id="PTHR38043:SF1">
    <property type="entry name" value="PROTEIN HEMX"/>
    <property type="match status" value="1"/>
</dbReference>
<dbReference type="EMBL" id="JBAKBA010000078">
    <property type="protein sequence ID" value="MEL0660981.1"/>
    <property type="molecule type" value="Genomic_DNA"/>
</dbReference>
<dbReference type="Proteomes" id="UP001366060">
    <property type="component" value="Unassembled WGS sequence"/>
</dbReference>
<evidence type="ECO:0000256" key="2">
    <source>
        <dbReference type="SAM" id="MobiDB-lite"/>
    </source>
</evidence>
<keyword evidence="4" id="KW-0489">Methyltransferase</keyword>
<dbReference type="PANTHER" id="PTHR38043">
    <property type="entry name" value="PROTEIN HEMX"/>
    <property type="match status" value="1"/>
</dbReference>
<dbReference type="RefSeq" id="WP_341629343.1">
    <property type="nucleotide sequence ID" value="NZ_JBAKBA010000078.1"/>
</dbReference>
<evidence type="ECO:0000256" key="3">
    <source>
        <dbReference type="SAM" id="Phobius"/>
    </source>
</evidence>
<accession>A0ABU9HHD7</accession>